<evidence type="ECO:0000256" key="8">
    <source>
        <dbReference type="ARBA" id="ARBA00023015"/>
    </source>
</evidence>
<keyword evidence="4" id="KW-0479">Metal-binding</keyword>
<feature type="domain" description="C2H2-type" evidence="14">
    <location>
        <begin position="826"/>
        <end position="854"/>
    </location>
</feature>
<evidence type="ECO:0000256" key="5">
    <source>
        <dbReference type="ARBA" id="ARBA00022737"/>
    </source>
</evidence>
<keyword evidence="2" id="KW-0678">Repressor</keyword>
<name>A0A9P6W5A3_MAUEX</name>
<accession>A0A9P6W5A3</accession>
<dbReference type="GO" id="GO:0032454">
    <property type="term" value="F:histone H3K9 demethylase activity"/>
    <property type="evidence" value="ECO:0007669"/>
    <property type="project" value="TreeGrafter"/>
</dbReference>
<dbReference type="EMBL" id="PUHR01000138">
    <property type="protein sequence ID" value="KAG0662886.1"/>
    <property type="molecule type" value="Genomic_DNA"/>
</dbReference>
<dbReference type="GO" id="GO:0005634">
    <property type="term" value="C:nucleus"/>
    <property type="evidence" value="ECO:0007669"/>
    <property type="project" value="UniProtKB-SubCell"/>
</dbReference>
<keyword evidence="3" id="KW-0597">Phosphoprotein</keyword>
<sequence>MNNSNNSFVTPDHFSDGGIPIFKPSFDQFKDFYNFIKSINSYGMQSGIVKIIPPNEWLILQDKNLNFISNIEIENPIQQQISGEKGIYIIENIEKKKKFNLLQWKNLSLNYPLPNSTIYKDNLIKLNNFDDLINNLITDKNDNSQFNDKERLIFLENYYWKTLNFTTPFYGADTKGTLFSKDLKIWNINNLPNLLNYLDTKVPGVNESYLYAGLWKSSFAWHLEDKDLYSINYIHFGSPKQWYSIPQSHEKQFLSFVKQEFNEEFKSCQEFLRHKQILISPKTLKDNGIPVNKITHYANEFIITFPYGYHSGFNYGFNLAESVNFATDDWLDIGEKAQTCNCINDSVQIDVKQLRENWENNSKNKKFNELLNHSSQELKNIDISSIIKQSQPNNNNNTLLSSASFKENSMAPLFPNISLRSTSPSLNQTLNQANPSLSRVSSPFLSRMMDLSNIIEPTLDDQTLKRRLISPQPLTLKNENQTKISNQNNSNNAVTNNNNNNSSNGNIPLAPLAVRSFTTPSSALFDYNDDNLLALSLTSMANSGNSSPRLRKPMLNSPIDHYGNSNINGSLMAATNNFTSGTNNNNSSSLRPLFSPSGNNSTHQLAYETIPLSNNNRLLNNGSFQTNNINTSSPLLQSYPSNYNISSPNGTNNPPFIKRPKSSNIVTLNISRESSRSPISMNNNSNNNNNVNQQNQIIQNNNNNNNKNPNTSNNINQQINNIKYSSLNQIENPNGRIPMDNNGIPITKKKKLNNKRVLSSPLSGLASTTTTIPISTNTILNQQPTALDNDEYIRNQNSITTTTTSAAQPTKFTSDEVVVSKFGKVYVCQECKRQFSSGHHLTRHKKSVHSGEKPYSCPKCGKRFKRRDHVLQHLNKKIPCVPNNITTAVTET</sequence>
<feature type="region of interest" description="Disordered" evidence="13">
    <location>
        <begin position="482"/>
        <end position="507"/>
    </location>
</feature>
<dbReference type="FunFam" id="3.30.160.60:FF:000100">
    <property type="entry name" value="Zinc finger 45-like"/>
    <property type="match status" value="1"/>
</dbReference>
<evidence type="ECO:0000256" key="11">
    <source>
        <dbReference type="ARBA" id="ARBA00023242"/>
    </source>
</evidence>
<dbReference type="Proteomes" id="UP000750334">
    <property type="component" value="Unassembled WGS sequence"/>
</dbReference>
<dbReference type="OrthoDB" id="9547406at2759"/>
<dbReference type="SMART" id="SM00558">
    <property type="entry name" value="JmjC"/>
    <property type="match status" value="1"/>
</dbReference>
<dbReference type="GO" id="GO:0001227">
    <property type="term" value="F:DNA-binding transcription repressor activity, RNA polymerase II-specific"/>
    <property type="evidence" value="ECO:0007669"/>
    <property type="project" value="UniProtKB-ARBA"/>
</dbReference>
<dbReference type="PROSITE" id="PS00028">
    <property type="entry name" value="ZINC_FINGER_C2H2_1"/>
    <property type="match status" value="1"/>
</dbReference>
<evidence type="ECO:0000256" key="12">
    <source>
        <dbReference type="PROSITE-ProRule" id="PRU00042"/>
    </source>
</evidence>
<dbReference type="PROSITE" id="PS51183">
    <property type="entry name" value="JMJN"/>
    <property type="match status" value="1"/>
</dbReference>
<feature type="domain" description="JmjC" evidence="16">
    <location>
        <begin position="180"/>
        <end position="342"/>
    </location>
</feature>
<reference evidence="17 18" key="1">
    <citation type="submission" date="2020-11" db="EMBL/GenBank/DDBJ databases">
        <title>Kefir isolates.</title>
        <authorList>
            <person name="Marcisauskas S."/>
            <person name="Kim Y."/>
            <person name="Blasche S."/>
        </authorList>
    </citation>
    <scope>NUCLEOTIDE SEQUENCE [LARGE SCALE GENOMIC DNA]</scope>
    <source>
        <strain evidence="17 18">OG2</strain>
    </source>
</reference>
<evidence type="ECO:0008006" key="19">
    <source>
        <dbReference type="Google" id="ProtNLM"/>
    </source>
</evidence>
<keyword evidence="10" id="KW-0804">Transcription</keyword>
<dbReference type="AlphaFoldDB" id="A0A9P6W5A3"/>
<dbReference type="PANTHER" id="PTHR10694">
    <property type="entry name" value="LYSINE-SPECIFIC DEMETHYLASE"/>
    <property type="match status" value="1"/>
</dbReference>
<evidence type="ECO:0000313" key="17">
    <source>
        <dbReference type="EMBL" id="KAG0662886.1"/>
    </source>
</evidence>
<dbReference type="Pfam" id="PF02373">
    <property type="entry name" value="JmjC"/>
    <property type="match status" value="1"/>
</dbReference>
<dbReference type="PROSITE" id="PS51184">
    <property type="entry name" value="JMJC"/>
    <property type="match status" value="1"/>
</dbReference>
<dbReference type="GO" id="GO:0008270">
    <property type="term" value="F:zinc ion binding"/>
    <property type="evidence" value="ECO:0007669"/>
    <property type="project" value="UniProtKB-KW"/>
</dbReference>
<dbReference type="SUPFAM" id="SSF51197">
    <property type="entry name" value="Clavaminate synthase-like"/>
    <property type="match status" value="1"/>
</dbReference>
<dbReference type="Pfam" id="PF02375">
    <property type="entry name" value="JmjN"/>
    <property type="match status" value="1"/>
</dbReference>
<keyword evidence="5" id="KW-0677">Repeat</keyword>
<feature type="region of interest" description="Disordered" evidence="13">
    <location>
        <begin position="640"/>
        <end position="662"/>
    </location>
</feature>
<dbReference type="FunFam" id="3.30.160.60:FF:001692">
    <property type="entry name" value="Transcriptional activator/repressor GIS1"/>
    <property type="match status" value="1"/>
</dbReference>
<evidence type="ECO:0000256" key="1">
    <source>
        <dbReference type="ARBA" id="ARBA00004123"/>
    </source>
</evidence>
<dbReference type="SUPFAM" id="SSF57667">
    <property type="entry name" value="beta-beta-alpha zinc fingers"/>
    <property type="match status" value="1"/>
</dbReference>
<keyword evidence="7" id="KW-0862">Zinc</keyword>
<evidence type="ECO:0000313" key="18">
    <source>
        <dbReference type="Proteomes" id="UP000750334"/>
    </source>
</evidence>
<dbReference type="Pfam" id="PF00096">
    <property type="entry name" value="zf-C2H2"/>
    <property type="match status" value="1"/>
</dbReference>
<evidence type="ECO:0000256" key="2">
    <source>
        <dbReference type="ARBA" id="ARBA00022491"/>
    </source>
</evidence>
<dbReference type="InterPro" id="IPR003347">
    <property type="entry name" value="JmjC_dom"/>
</dbReference>
<keyword evidence="8" id="KW-0805">Transcription regulation</keyword>
<feature type="domain" description="C2H2-type" evidence="14">
    <location>
        <begin position="855"/>
        <end position="873"/>
    </location>
</feature>
<dbReference type="Gene3D" id="2.60.120.650">
    <property type="entry name" value="Cupin"/>
    <property type="match status" value="1"/>
</dbReference>
<evidence type="ECO:0000256" key="4">
    <source>
        <dbReference type="ARBA" id="ARBA00022723"/>
    </source>
</evidence>
<dbReference type="GO" id="GO:0051864">
    <property type="term" value="F:histone H3K36 demethylase activity"/>
    <property type="evidence" value="ECO:0007669"/>
    <property type="project" value="UniProtKB-ARBA"/>
</dbReference>
<dbReference type="Gene3D" id="3.30.160.60">
    <property type="entry name" value="Classic Zinc Finger"/>
    <property type="match status" value="2"/>
</dbReference>
<comment type="subcellular location">
    <subcellularLocation>
        <location evidence="1">Nucleus</location>
    </subcellularLocation>
</comment>
<evidence type="ECO:0000256" key="6">
    <source>
        <dbReference type="ARBA" id="ARBA00022771"/>
    </source>
</evidence>
<dbReference type="InterPro" id="IPR013087">
    <property type="entry name" value="Znf_C2H2_type"/>
</dbReference>
<evidence type="ECO:0000256" key="3">
    <source>
        <dbReference type="ARBA" id="ARBA00022553"/>
    </source>
</evidence>
<feature type="domain" description="JmjN" evidence="15">
    <location>
        <begin position="19"/>
        <end position="60"/>
    </location>
</feature>
<feature type="compositionally biased region" description="Low complexity" evidence="13">
    <location>
        <begin position="485"/>
        <end position="506"/>
    </location>
</feature>
<dbReference type="GO" id="GO:0000785">
    <property type="term" value="C:chromatin"/>
    <property type="evidence" value="ECO:0007669"/>
    <property type="project" value="TreeGrafter"/>
</dbReference>
<evidence type="ECO:0000256" key="7">
    <source>
        <dbReference type="ARBA" id="ARBA00022833"/>
    </source>
</evidence>
<keyword evidence="9" id="KW-0238">DNA-binding</keyword>
<feature type="region of interest" description="Disordered" evidence="13">
    <location>
        <begin position="673"/>
        <end position="692"/>
    </location>
</feature>
<proteinExistence type="predicted"/>
<gene>
    <name evidence="17" type="ORF">C6P45_000940</name>
</gene>
<dbReference type="SMART" id="SM00545">
    <property type="entry name" value="JmjN"/>
    <property type="match status" value="1"/>
</dbReference>
<evidence type="ECO:0000259" key="16">
    <source>
        <dbReference type="PROSITE" id="PS51184"/>
    </source>
</evidence>
<keyword evidence="6 12" id="KW-0863">Zinc-finger</keyword>
<dbReference type="InterPro" id="IPR003349">
    <property type="entry name" value="JmjN"/>
</dbReference>
<evidence type="ECO:0000256" key="10">
    <source>
        <dbReference type="ARBA" id="ARBA00023163"/>
    </source>
</evidence>
<evidence type="ECO:0000256" key="13">
    <source>
        <dbReference type="SAM" id="MobiDB-lite"/>
    </source>
</evidence>
<dbReference type="GO" id="GO:0045944">
    <property type="term" value="P:positive regulation of transcription by RNA polymerase II"/>
    <property type="evidence" value="ECO:0007669"/>
    <property type="project" value="UniProtKB-ARBA"/>
</dbReference>
<dbReference type="InterPro" id="IPR036236">
    <property type="entry name" value="Znf_C2H2_sf"/>
</dbReference>
<dbReference type="PANTHER" id="PTHR10694:SF7">
    <property type="entry name" value="[HISTONE H3]-TRIMETHYL-L-LYSINE(9) DEMETHYLASE"/>
    <property type="match status" value="1"/>
</dbReference>
<evidence type="ECO:0000256" key="9">
    <source>
        <dbReference type="ARBA" id="ARBA00023125"/>
    </source>
</evidence>
<feature type="compositionally biased region" description="Low complexity" evidence="13">
    <location>
        <begin position="640"/>
        <end position="649"/>
    </location>
</feature>
<comment type="caution">
    <text evidence="17">The sequence shown here is derived from an EMBL/GenBank/DDBJ whole genome shotgun (WGS) entry which is preliminary data.</text>
</comment>
<dbReference type="GO" id="GO:0043565">
    <property type="term" value="F:sequence-specific DNA binding"/>
    <property type="evidence" value="ECO:0007669"/>
    <property type="project" value="UniProtKB-ARBA"/>
</dbReference>
<organism evidence="17 18">
    <name type="scientific">Maudiozyma exigua</name>
    <name type="common">Yeast</name>
    <name type="synonym">Kazachstania exigua</name>
    <dbReference type="NCBI Taxonomy" id="34358"/>
    <lineage>
        <taxon>Eukaryota</taxon>
        <taxon>Fungi</taxon>
        <taxon>Dikarya</taxon>
        <taxon>Ascomycota</taxon>
        <taxon>Saccharomycotina</taxon>
        <taxon>Saccharomycetes</taxon>
        <taxon>Saccharomycetales</taxon>
        <taxon>Saccharomycetaceae</taxon>
        <taxon>Maudiozyma</taxon>
    </lineage>
</organism>
<dbReference type="SMART" id="SM00355">
    <property type="entry name" value="ZnF_C2H2"/>
    <property type="match status" value="2"/>
</dbReference>
<evidence type="ECO:0000259" key="15">
    <source>
        <dbReference type="PROSITE" id="PS51183"/>
    </source>
</evidence>
<keyword evidence="11" id="KW-0539">Nucleus</keyword>
<keyword evidence="18" id="KW-1185">Reference proteome</keyword>
<dbReference type="PROSITE" id="PS50157">
    <property type="entry name" value="ZINC_FINGER_C2H2_2"/>
    <property type="match status" value="2"/>
</dbReference>
<evidence type="ECO:0000259" key="14">
    <source>
        <dbReference type="PROSITE" id="PS50157"/>
    </source>
</evidence>
<feature type="compositionally biased region" description="Low complexity" evidence="13">
    <location>
        <begin position="679"/>
        <end position="692"/>
    </location>
</feature>
<protein>
    <recommendedName>
        <fullName evidence="19">DNA damage-responsive transcriptional repressor RPH1</fullName>
    </recommendedName>
</protein>